<dbReference type="AlphaFoldDB" id="A0A7W7KS33"/>
<reference evidence="1 2" key="1">
    <citation type="submission" date="2020-08" db="EMBL/GenBank/DDBJ databases">
        <title>Functional genomics of gut bacteria from endangered species of beetles.</title>
        <authorList>
            <person name="Carlos-Shanley C."/>
        </authorList>
    </citation>
    <scope>NUCLEOTIDE SEQUENCE [LARGE SCALE GENOMIC DNA]</scope>
    <source>
        <strain evidence="1 2">S00179</strain>
    </source>
</reference>
<protein>
    <submittedName>
        <fullName evidence="1">Uncharacterized protein</fullName>
    </submittedName>
</protein>
<accession>A0A7W7KS33</accession>
<gene>
    <name evidence="1" type="ORF">HNP46_006478</name>
</gene>
<dbReference type="Proteomes" id="UP000566995">
    <property type="component" value="Unassembled WGS sequence"/>
</dbReference>
<dbReference type="EMBL" id="JACHLI010000043">
    <property type="protein sequence ID" value="MBB4867564.1"/>
    <property type="molecule type" value="Genomic_DNA"/>
</dbReference>
<comment type="caution">
    <text evidence="1">The sequence shown here is derived from an EMBL/GenBank/DDBJ whole genome shotgun (WGS) entry which is preliminary data.</text>
</comment>
<evidence type="ECO:0000313" key="2">
    <source>
        <dbReference type="Proteomes" id="UP000566995"/>
    </source>
</evidence>
<evidence type="ECO:0000313" key="1">
    <source>
        <dbReference type="EMBL" id="MBB4867564.1"/>
    </source>
</evidence>
<dbReference type="RefSeq" id="WP_184597210.1">
    <property type="nucleotide sequence ID" value="NZ_JACHLI010000043.1"/>
</dbReference>
<proteinExistence type="predicted"/>
<name>A0A7W7KS33_PSENT</name>
<organism evidence="1 2">
    <name type="scientific">Pseudomonas nitroreducens</name>
    <dbReference type="NCBI Taxonomy" id="46680"/>
    <lineage>
        <taxon>Bacteria</taxon>
        <taxon>Pseudomonadati</taxon>
        <taxon>Pseudomonadota</taxon>
        <taxon>Gammaproteobacteria</taxon>
        <taxon>Pseudomonadales</taxon>
        <taxon>Pseudomonadaceae</taxon>
        <taxon>Pseudomonas</taxon>
    </lineage>
</organism>
<sequence>MTIAQSVTATTKVIRIEASLAAEPQKDNDFVQHVVREYMALDWGTQLKLHGALKITLEKDSLLKVSRHPQKPFFEVYCTQEQLEQAHAALRDAYTRYATTMLERMQRIVERVAREPERVTA</sequence>